<dbReference type="AlphaFoldDB" id="A0A9N7QKZ9"/>
<keyword evidence="1" id="KW-0732">Signal</keyword>
<evidence type="ECO:0000313" key="2">
    <source>
        <dbReference type="EMBL" id="BDN80869.1"/>
    </source>
</evidence>
<protein>
    <recommendedName>
        <fullName evidence="4">Secreted protein</fullName>
    </recommendedName>
</protein>
<evidence type="ECO:0000256" key="1">
    <source>
        <dbReference type="SAM" id="SignalP"/>
    </source>
</evidence>
<reference evidence="2" key="1">
    <citation type="submission" date="2022-06" db="EMBL/GenBank/DDBJ databases">
        <title>Complete genome sequence of Mycobacterium pseudoshottsii NJB1907-Z4.</title>
        <authorList>
            <person name="Komine T."/>
            <person name="Fukano H."/>
            <person name="Wada S."/>
        </authorList>
    </citation>
    <scope>NUCLEOTIDE SEQUENCE</scope>
    <source>
        <strain evidence="2">NJB1907-Z4</strain>
    </source>
</reference>
<feature type="chain" id="PRO_5040418041" description="Secreted protein" evidence="1">
    <location>
        <begin position="23"/>
        <end position="72"/>
    </location>
</feature>
<sequence>MRWIWRYITISATATTASAAQAAMANQVLDSTLPNPAVPAFPAITCQLLLCPHPMDCTFRLYHRSDYAANSN</sequence>
<name>A0A9N7QKZ9_9MYCO</name>
<feature type="signal peptide" evidence="1">
    <location>
        <begin position="1"/>
        <end position="22"/>
    </location>
</feature>
<dbReference type="Proteomes" id="UP001058626">
    <property type="component" value="Chromosome"/>
</dbReference>
<accession>A0A9N7QKZ9</accession>
<evidence type="ECO:0000313" key="3">
    <source>
        <dbReference type="Proteomes" id="UP001058626"/>
    </source>
</evidence>
<proteinExistence type="predicted"/>
<gene>
    <name evidence="2" type="ORF">NJB1907Z4_C10840</name>
</gene>
<dbReference type="EMBL" id="AP026367">
    <property type="protein sequence ID" value="BDN80869.1"/>
    <property type="molecule type" value="Genomic_DNA"/>
</dbReference>
<evidence type="ECO:0008006" key="4">
    <source>
        <dbReference type="Google" id="ProtNLM"/>
    </source>
</evidence>
<keyword evidence="3" id="KW-1185">Reference proteome</keyword>
<organism evidence="2 3">
    <name type="scientific">Mycobacterium pseudoshottsii</name>
    <dbReference type="NCBI Taxonomy" id="265949"/>
    <lineage>
        <taxon>Bacteria</taxon>
        <taxon>Bacillati</taxon>
        <taxon>Actinomycetota</taxon>
        <taxon>Actinomycetes</taxon>
        <taxon>Mycobacteriales</taxon>
        <taxon>Mycobacteriaceae</taxon>
        <taxon>Mycobacterium</taxon>
        <taxon>Mycobacterium ulcerans group</taxon>
    </lineage>
</organism>